<dbReference type="AlphaFoldDB" id="A0A1G8HAY5"/>
<reference evidence="3" key="1">
    <citation type="submission" date="2016-10" db="EMBL/GenBank/DDBJ databases">
        <authorList>
            <person name="Varghese N."/>
            <person name="Submissions S."/>
        </authorList>
    </citation>
    <scope>NUCLEOTIDE SEQUENCE [LARGE SCALE GENOMIC DNA]</scope>
    <source>
        <strain evidence="3">DSM 23313</strain>
    </source>
</reference>
<dbReference type="InterPro" id="IPR050855">
    <property type="entry name" value="NDM-1-like"/>
</dbReference>
<dbReference type="Proteomes" id="UP000243588">
    <property type="component" value="Unassembled WGS sequence"/>
</dbReference>
<dbReference type="CDD" id="cd07721">
    <property type="entry name" value="yflN-like_MBL-fold"/>
    <property type="match status" value="1"/>
</dbReference>
<dbReference type="InterPro" id="IPR036866">
    <property type="entry name" value="RibonucZ/Hydroxyglut_hydro"/>
</dbReference>
<dbReference type="PANTHER" id="PTHR42951">
    <property type="entry name" value="METALLO-BETA-LACTAMASE DOMAIN-CONTAINING"/>
    <property type="match status" value="1"/>
</dbReference>
<dbReference type="Gene3D" id="3.60.15.10">
    <property type="entry name" value="Ribonuclease Z/Hydroxyacylglutathione hydrolase-like"/>
    <property type="match status" value="1"/>
</dbReference>
<protein>
    <submittedName>
        <fullName evidence="2">Glyoxylase, beta-lactamase superfamily II</fullName>
    </submittedName>
</protein>
<feature type="domain" description="Metallo-beta-lactamase" evidence="1">
    <location>
        <begin position="20"/>
        <end position="223"/>
    </location>
</feature>
<evidence type="ECO:0000313" key="2">
    <source>
        <dbReference type="EMBL" id="SDI03807.1"/>
    </source>
</evidence>
<proteinExistence type="predicted"/>
<dbReference type="EMBL" id="FNDQ01000054">
    <property type="protein sequence ID" value="SDI03807.1"/>
    <property type="molecule type" value="Genomic_DNA"/>
</dbReference>
<dbReference type="STRING" id="702745.SAMN05421818_1541"/>
<dbReference type="InterPro" id="IPR001279">
    <property type="entry name" value="Metallo-B-lactamas"/>
</dbReference>
<evidence type="ECO:0000259" key="1">
    <source>
        <dbReference type="SMART" id="SM00849"/>
    </source>
</evidence>
<organism evidence="2 3">
    <name type="scientific">Myroides phaeus</name>
    <dbReference type="NCBI Taxonomy" id="702745"/>
    <lineage>
        <taxon>Bacteria</taxon>
        <taxon>Pseudomonadati</taxon>
        <taxon>Bacteroidota</taxon>
        <taxon>Flavobacteriia</taxon>
        <taxon>Flavobacteriales</taxon>
        <taxon>Flavobacteriaceae</taxon>
        <taxon>Myroides</taxon>
    </lineage>
</organism>
<sequence length="244" mass="27096">MTIEILEINAQSPEGLPAVFTPTLVKFTDNTNYLIDCGFTYNYPEFKRELDKFGVSITDLTGVIISHDDIDHLEGLHCFKEENAAIKVISSDVEANSVAGIVPAERLVQVEGSLNFIPQEMKPMMEGFVKELKAIKRFPVDSVLKDKEVIKDTLVVVATPGHTKGHISFYDTASKTVIAADAIVVEEGEFNIANPQFTLDIDAALASVERIKSLQPTRIICYHGGIVEDGIQDKLQRLLERYQQ</sequence>
<dbReference type="SMART" id="SM00849">
    <property type="entry name" value="Lactamase_B"/>
    <property type="match status" value="1"/>
</dbReference>
<dbReference type="PANTHER" id="PTHR42951:SF15">
    <property type="entry name" value="METALLO-BETA-LACTAMASE SUPERFAMILY PROTEIN"/>
    <property type="match status" value="1"/>
</dbReference>
<accession>A0A1G8HAY5</accession>
<dbReference type="RefSeq" id="WP_090410543.1">
    <property type="nucleotide sequence ID" value="NZ_FNDQ01000054.1"/>
</dbReference>
<evidence type="ECO:0000313" key="3">
    <source>
        <dbReference type="Proteomes" id="UP000243588"/>
    </source>
</evidence>
<dbReference type="Pfam" id="PF00753">
    <property type="entry name" value="Lactamase_B"/>
    <property type="match status" value="1"/>
</dbReference>
<dbReference type="SUPFAM" id="SSF56281">
    <property type="entry name" value="Metallo-hydrolase/oxidoreductase"/>
    <property type="match status" value="1"/>
</dbReference>
<keyword evidence="3" id="KW-1185">Reference proteome</keyword>
<gene>
    <name evidence="2" type="ORF">SAMN05421818_1541</name>
</gene>
<name>A0A1G8HAY5_9FLAO</name>